<dbReference type="EMBL" id="CAJNYV010000733">
    <property type="protein sequence ID" value="CAF3376697.1"/>
    <property type="molecule type" value="Genomic_DNA"/>
</dbReference>
<evidence type="ECO:0000313" key="3">
    <source>
        <dbReference type="Proteomes" id="UP000663865"/>
    </source>
</evidence>
<dbReference type="Proteomes" id="UP000663838">
    <property type="component" value="Unassembled WGS sequence"/>
</dbReference>
<dbReference type="Proteomes" id="UP000663865">
    <property type="component" value="Unassembled WGS sequence"/>
</dbReference>
<evidence type="ECO:0000313" key="2">
    <source>
        <dbReference type="EMBL" id="CAF4843395.1"/>
    </source>
</evidence>
<protein>
    <submittedName>
        <fullName evidence="1">Uncharacterized protein</fullName>
    </submittedName>
</protein>
<dbReference type="AlphaFoldDB" id="A0A817Y6Y8"/>
<dbReference type="EMBL" id="CAJOBS010003033">
    <property type="protein sequence ID" value="CAF4843395.1"/>
    <property type="molecule type" value="Genomic_DNA"/>
</dbReference>
<proteinExistence type="predicted"/>
<evidence type="ECO:0000313" key="1">
    <source>
        <dbReference type="EMBL" id="CAF3376697.1"/>
    </source>
</evidence>
<gene>
    <name evidence="1" type="ORF">KIK155_LOCUS5901</name>
    <name evidence="2" type="ORF">TOA249_LOCUS26272</name>
</gene>
<accession>A0A817Y6Y8</accession>
<organism evidence="1 3">
    <name type="scientific">Rotaria socialis</name>
    <dbReference type="NCBI Taxonomy" id="392032"/>
    <lineage>
        <taxon>Eukaryota</taxon>
        <taxon>Metazoa</taxon>
        <taxon>Spiralia</taxon>
        <taxon>Gnathifera</taxon>
        <taxon>Rotifera</taxon>
        <taxon>Eurotatoria</taxon>
        <taxon>Bdelloidea</taxon>
        <taxon>Philodinida</taxon>
        <taxon>Philodinidae</taxon>
        <taxon>Rotaria</taxon>
    </lineage>
</organism>
<reference evidence="1" key="1">
    <citation type="submission" date="2021-02" db="EMBL/GenBank/DDBJ databases">
        <authorList>
            <person name="Nowell W R."/>
        </authorList>
    </citation>
    <scope>NUCLEOTIDE SEQUENCE</scope>
</reference>
<name>A0A817Y6Y8_9BILA</name>
<sequence length="112" mass="12631">MFNYQYNINNELEYGNIEPRAESIEEEIFSGSWMHRENGVVDNLGSIEPKAESSEQTKDNVSVKLDESIKINVTNGENELPASIVDSVKSKIRPKAVGVVKDINLQIGRYMQ</sequence>
<comment type="caution">
    <text evidence="1">The sequence shown here is derived from an EMBL/GenBank/DDBJ whole genome shotgun (WGS) entry which is preliminary data.</text>
</comment>